<accession>A0ABP0NPA0</accession>
<dbReference type="InterPro" id="IPR054357">
    <property type="entry name" value="MFE-2_N"/>
</dbReference>
<feature type="transmembrane region" description="Helical" evidence="5">
    <location>
        <begin position="258"/>
        <end position="276"/>
    </location>
</feature>
<feature type="transmembrane region" description="Helical" evidence="5">
    <location>
        <begin position="140"/>
        <end position="160"/>
    </location>
</feature>
<organism evidence="9 10">
    <name type="scientific">Durusdinium trenchii</name>
    <dbReference type="NCBI Taxonomy" id="1381693"/>
    <lineage>
        <taxon>Eukaryota</taxon>
        <taxon>Sar</taxon>
        <taxon>Alveolata</taxon>
        <taxon>Dinophyceae</taxon>
        <taxon>Suessiales</taxon>
        <taxon>Symbiodiniaceae</taxon>
        <taxon>Durusdinium</taxon>
    </lineage>
</organism>
<evidence type="ECO:0000256" key="4">
    <source>
        <dbReference type="ARBA" id="ARBA00023136"/>
    </source>
</evidence>
<proteinExistence type="predicted"/>
<comment type="caution">
    <text evidence="9">The sequence shown here is derived from an EMBL/GenBank/DDBJ whole genome shotgun (WGS) entry which is preliminary data.</text>
</comment>
<evidence type="ECO:0000259" key="7">
    <source>
        <dbReference type="Pfam" id="PF01575"/>
    </source>
</evidence>
<evidence type="ECO:0000256" key="2">
    <source>
        <dbReference type="ARBA" id="ARBA00022692"/>
    </source>
</evidence>
<feature type="transmembrane region" description="Helical" evidence="5">
    <location>
        <begin position="69"/>
        <end position="91"/>
    </location>
</feature>
<dbReference type="Pfam" id="PF22622">
    <property type="entry name" value="MFE-2_hydrat-2_N"/>
    <property type="match status" value="1"/>
</dbReference>
<feature type="transmembrane region" description="Helical" evidence="5">
    <location>
        <begin position="97"/>
        <end position="119"/>
    </location>
</feature>
<dbReference type="Proteomes" id="UP001642464">
    <property type="component" value="Unassembled WGS sequence"/>
</dbReference>
<dbReference type="Pfam" id="PF01575">
    <property type="entry name" value="MaoC_dehydratas"/>
    <property type="match status" value="1"/>
</dbReference>
<dbReference type="Gene3D" id="1.20.1250.20">
    <property type="entry name" value="MFS general substrate transporter like domains"/>
    <property type="match status" value="1"/>
</dbReference>
<keyword evidence="2 5" id="KW-0812">Transmembrane</keyword>
<dbReference type="InterPro" id="IPR000109">
    <property type="entry name" value="POT_fam"/>
</dbReference>
<keyword evidence="3 5" id="KW-1133">Transmembrane helix</keyword>
<evidence type="ECO:0000256" key="1">
    <source>
        <dbReference type="ARBA" id="ARBA00004141"/>
    </source>
</evidence>
<feature type="transmembrane region" description="Helical" evidence="5">
    <location>
        <begin position="501"/>
        <end position="519"/>
    </location>
</feature>
<dbReference type="SUPFAM" id="SSF103473">
    <property type="entry name" value="MFS general substrate transporter"/>
    <property type="match status" value="1"/>
</dbReference>
<sequence>MALAVVCIVVIELCWSVGLNTLVSTMKSWLQDQGFTNADSSSVHQIFTLLSFAFCFLGGLLAETYVGRYTTILVFSAIYAAGCALTAFAATPAMESIPLFMVGILVLTAPGTGGVKPNIGTFGADQFDDLAESGRRKEAFFMYLYVTMSVGAVIAFGFLANVATAGLPGIPKEDGFFCAYMIMAILMAIALLVFIVGTPFYRKESFDKNTEPVLMLTVQRLLGGRQKVLGKVALLGWVLLPTLIILSVLQVFYPSHSLTIVSLLADLLCIGCLCVAHRDNCWLGEPDRVTRCLDVVPKIIVGNVTFNVLYNTMFSLFYSQACQMDTRLGGGMQLSGAFFNLGDALAVILFTPLLERCMVPAAEKLLRREVSSNMKVLTGIAIAIGSQFTAASLEYARRNAEVLPIPSNCAPLAADGQHVRMSAMSGFWMVLPYAMVGIGEVLVNPVLWHVAYTAEPSMKSLMQAFCQFAMGGLPNAISAALTQATKSWTPNDLNQGNLPMVYFVNVLFCLAGGAVYVSLTRSAGFSTDGEKEWRVAEESSEAGESDSSESIDLIIYALGIGSRDLRYVYEKDPNFAAFPTFPVALYYKGSSYDVLPFPSPILEAFPVPAVSGVKVWLDAGITIERCRPLPAGGRFTLEGGVASLQPKGKGALMEKLYDVKDDSGAVYYRMVDVSYLVGAHDIEAFGETLTKPKDVAKAVGSRAPKLRVEEKMEAGIASIYRLSGDYNPLHVDPGYAKTAGYDHPIVHGKCTLGHAARMLMDGLAGGDQRRFKSLQLRYAAPVLAGQTLILEAWEAPDAPEEYLFQVLVKETGKVCVSNGHLKLTPASKL</sequence>
<name>A0ABP0NPA0_9DINO</name>
<feature type="transmembrane region" description="Helical" evidence="5">
    <location>
        <begin position="180"/>
        <end position="201"/>
    </location>
</feature>
<feature type="signal peptide" evidence="6">
    <location>
        <begin position="1"/>
        <end position="16"/>
    </location>
</feature>
<keyword evidence="6" id="KW-0732">Signal</keyword>
<reference evidence="9 10" key="1">
    <citation type="submission" date="2024-02" db="EMBL/GenBank/DDBJ databases">
        <authorList>
            <person name="Chen Y."/>
            <person name="Shah S."/>
            <person name="Dougan E. K."/>
            <person name="Thang M."/>
            <person name="Chan C."/>
        </authorList>
    </citation>
    <scope>NUCLEOTIDE SEQUENCE [LARGE SCALE GENOMIC DNA]</scope>
</reference>
<evidence type="ECO:0000256" key="3">
    <source>
        <dbReference type="ARBA" id="ARBA00022989"/>
    </source>
</evidence>
<dbReference type="InterPro" id="IPR002539">
    <property type="entry name" value="MaoC-like_dom"/>
</dbReference>
<dbReference type="PANTHER" id="PTHR13078:SF56">
    <property type="entry name" value="PEROXISOMAL MULTIFUNCTIONAL ENZYME TYPE 2"/>
    <property type="match status" value="1"/>
</dbReference>
<evidence type="ECO:0008006" key="11">
    <source>
        <dbReference type="Google" id="ProtNLM"/>
    </source>
</evidence>
<dbReference type="SUPFAM" id="SSF54637">
    <property type="entry name" value="Thioesterase/thiol ester dehydrase-isomerase"/>
    <property type="match status" value="2"/>
</dbReference>
<protein>
    <recommendedName>
        <fullName evidence="11">MaoC-like domain-containing protein</fullName>
    </recommendedName>
</protein>
<feature type="chain" id="PRO_5047478366" description="MaoC-like domain-containing protein" evidence="6">
    <location>
        <begin position="17"/>
        <end position="829"/>
    </location>
</feature>
<keyword evidence="4 5" id="KW-0472">Membrane</keyword>
<feature type="transmembrane region" description="Helical" evidence="5">
    <location>
        <begin position="337"/>
        <end position="355"/>
    </location>
</feature>
<feature type="transmembrane region" description="Helical" evidence="5">
    <location>
        <begin position="296"/>
        <end position="317"/>
    </location>
</feature>
<dbReference type="Pfam" id="PF00854">
    <property type="entry name" value="PTR2"/>
    <property type="match status" value="1"/>
</dbReference>
<dbReference type="InterPro" id="IPR036259">
    <property type="entry name" value="MFS_trans_sf"/>
</dbReference>
<keyword evidence="10" id="KW-1185">Reference proteome</keyword>
<evidence type="ECO:0000256" key="5">
    <source>
        <dbReference type="SAM" id="Phobius"/>
    </source>
</evidence>
<evidence type="ECO:0000256" key="6">
    <source>
        <dbReference type="SAM" id="SignalP"/>
    </source>
</evidence>
<feature type="transmembrane region" description="Helical" evidence="5">
    <location>
        <begin position="228"/>
        <end position="252"/>
    </location>
</feature>
<evidence type="ECO:0000313" key="9">
    <source>
        <dbReference type="EMBL" id="CAK9065316.1"/>
    </source>
</evidence>
<dbReference type="EMBL" id="CAXAMM010029779">
    <property type="protein sequence ID" value="CAK9065316.1"/>
    <property type="molecule type" value="Genomic_DNA"/>
</dbReference>
<feature type="domain" description="MaoC-like" evidence="7">
    <location>
        <begin position="703"/>
        <end position="794"/>
    </location>
</feature>
<gene>
    <name evidence="9" type="ORF">SCF082_LOCUS33453</name>
</gene>
<dbReference type="Gene3D" id="3.10.129.10">
    <property type="entry name" value="Hotdog Thioesterase"/>
    <property type="match status" value="1"/>
</dbReference>
<dbReference type="InterPro" id="IPR029069">
    <property type="entry name" value="HotDog_dom_sf"/>
</dbReference>
<feature type="transmembrane region" description="Helical" evidence="5">
    <location>
        <begin position="430"/>
        <end position="452"/>
    </location>
</feature>
<feature type="transmembrane region" description="Helical" evidence="5">
    <location>
        <begin position="43"/>
        <end position="62"/>
    </location>
</feature>
<dbReference type="PANTHER" id="PTHR13078">
    <property type="entry name" value="PEROXISOMAL MULTIFUNCTIONAL ENZYME TYPE 2-RELATED"/>
    <property type="match status" value="1"/>
</dbReference>
<feature type="domain" description="Peroxisomal multifunctional enzyme type 2-like N-terminal" evidence="8">
    <location>
        <begin position="551"/>
        <end position="666"/>
    </location>
</feature>
<evidence type="ECO:0000313" key="10">
    <source>
        <dbReference type="Proteomes" id="UP001642464"/>
    </source>
</evidence>
<comment type="subcellular location">
    <subcellularLocation>
        <location evidence="1">Membrane</location>
        <topology evidence="1">Multi-pass membrane protein</topology>
    </subcellularLocation>
</comment>
<evidence type="ECO:0000259" key="8">
    <source>
        <dbReference type="Pfam" id="PF22622"/>
    </source>
</evidence>